<dbReference type="PROSITE" id="PS51608">
    <property type="entry name" value="SAM_MT_UBIE"/>
    <property type="match status" value="1"/>
</dbReference>
<evidence type="ECO:0000256" key="2">
    <source>
        <dbReference type="ARBA" id="ARBA00022603"/>
    </source>
</evidence>
<dbReference type="EMBL" id="CP003557">
    <property type="protein sequence ID" value="AFN75294.1"/>
    <property type="molecule type" value="Genomic_DNA"/>
</dbReference>
<dbReference type="Proteomes" id="UP000009011">
    <property type="component" value="Chromosome"/>
</dbReference>
<keyword evidence="1 5" id="KW-0474">Menaquinone biosynthesis</keyword>
<evidence type="ECO:0000256" key="4">
    <source>
        <dbReference type="ARBA" id="ARBA00022691"/>
    </source>
</evidence>
<dbReference type="STRING" id="1191523.MROS_2064"/>
<dbReference type="InterPro" id="IPR023576">
    <property type="entry name" value="UbiE/COQ5_MeTrFase_CS"/>
</dbReference>
<dbReference type="PATRIC" id="fig|1191523.3.peg.2183"/>
<reference evidence="6 7" key="1">
    <citation type="journal article" date="2013" name="PLoS ONE">
        <title>Genomic analysis of Melioribacter roseus, facultatively anaerobic organotrophic bacterium representing a novel deep lineage within Bacteriodetes/Chlorobi group.</title>
        <authorList>
            <person name="Kadnikov V.V."/>
            <person name="Mardanov A.V."/>
            <person name="Podosokorskaya O.A."/>
            <person name="Gavrilov S.N."/>
            <person name="Kublanov I.V."/>
            <person name="Beletsky A.V."/>
            <person name="Bonch-Osmolovskaya E.A."/>
            <person name="Ravin N.V."/>
        </authorList>
    </citation>
    <scope>NUCLEOTIDE SEQUENCE [LARGE SCALE GENOMIC DNA]</scope>
    <source>
        <strain evidence="7">JCM 17771 / P3M-2</strain>
    </source>
</reference>
<keyword evidence="3 5" id="KW-0808">Transferase</keyword>
<keyword evidence="2 5" id="KW-0489">Methyltransferase</keyword>
<dbReference type="HAMAP" id="MF_01813">
    <property type="entry name" value="MenG_UbiE_methyltr"/>
    <property type="match status" value="1"/>
</dbReference>
<feature type="binding site" evidence="5">
    <location>
        <position position="79"/>
    </location>
    <ligand>
        <name>S-adenosyl-L-methionine</name>
        <dbReference type="ChEBI" id="CHEBI:59789"/>
    </ligand>
</feature>
<accession>I6ZTC1</accession>
<keyword evidence="4 5" id="KW-0949">S-adenosyl-L-methionine</keyword>
<evidence type="ECO:0000313" key="7">
    <source>
        <dbReference type="Proteomes" id="UP000009011"/>
    </source>
</evidence>
<dbReference type="RefSeq" id="WP_014856726.1">
    <property type="nucleotide sequence ID" value="NC_018178.1"/>
</dbReference>
<comment type="caution">
    <text evidence="5">Lacks conserved residue(s) required for the propagation of feature annotation.</text>
</comment>
<dbReference type="NCBIfam" id="TIGR01934">
    <property type="entry name" value="MenG_MenH_UbiE"/>
    <property type="match status" value="1"/>
</dbReference>
<dbReference type="Pfam" id="PF01209">
    <property type="entry name" value="Ubie_methyltran"/>
    <property type="match status" value="1"/>
</dbReference>
<dbReference type="HOGENOM" id="CLU_037990_0_0_10"/>
<comment type="function">
    <text evidence="5">Methyltransferase required for the conversion of demethylmenaquinol (DMKH2) to menaquinol (MKH2).</text>
</comment>
<dbReference type="OrthoDB" id="9808140at2"/>
<dbReference type="Gene3D" id="3.40.50.150">
    <property type="entry name" value="Vaccinia Virus protein VP39"/>
    <property type="match status" value="1"/>
</dbReference>
<protein>
    <recommendedName>
        <fullName evidence="5">Demethylmenaquinone methyltransferase</fullName>
        <ecNumber evidence="5">2.1.1.163</ecNumber>
    </recommendedName>
</protein>
<comment type="pathway">
    <text evidence="5">Quinol/quinone metabolism; menaquinone biosynthesis; menaquinol from 1,4-dihydroxy-2-naphthoate: step 2/2.</text>
</comment>
<dbReference type="GO" id="GO:0009234">
    <property type="term" value="P:menaquinone biosynthetic process"/>
    <property type="evidence" value="ECO:0007669"/>
    <property type="project" value="UniProtKB-UniRule"/>
</dbReference>
<organism evidence="6 7">
    <name type="scientific">Melioribacter roseus (strain DSM 23840 / JCM 17771 / VKM B-2668 / P3M-2)</name>
    <dbReference type="NCBI Taxonomy" id="1191523"/>
    <lineage>
        <taxon>Bacteria</taxon>
        <taxon>Pseudomonadati</taxon>
        <taxon>Ignavibacteriota</taxon>
        <taxon>Ignavibacteria</taxon>
        <taxon>Ignavibacteriales</taxon>
        <taxon>Melioribacteraceae</taxon>
        <taxon>Melioribacter</taxon>
    </lineage>
</organism>
<dbReference type="SUPFAM" id="SSF53335">
    <property type="entry name" value="S-adenosyl-L-methionine-dependent methyltransferases"/>
    <property type="match status" value="1"/>
</dbReference>
<dbReference type="CDD" id="cd02440">
    <property type="entry name" value="AdoMet_MTases"/>
    <property type="match status" value="1"/>
</dbReference>
<evidence type="ECO:0000256" key="3">
    <source>
        <dbReference type="ARBA" id="ARBA00022679"/>
    </source>
</evidence>
<dbReference type="InterPro" id="IPR004033">
    <property type="entry name" value="UbiE/COQ5_MeTrFase"/>
</dbReference>
<evidence type="ECO:0000313" key="6">
    <source>
        <dbReference type="EMBL" id="AFN75294.1"/>
    </source>
</evidence>
<proteinExistence type="inferred from homology"/>
<dbReference type="GO" id="GO:0032259">
    <property type="term" value="P:methylation"/>
    <property type="evidence" value="ECO:0007669"/>
    <property type="project" value="UniProtKB-KW"/>
</dbReference>
<dbReference type="NCBIfam" id="NF001244">
    <property type="entry name" value="PRK00216.1-5"/>
    <property type="match status" value="1"/>
</dbReference>
<dbReference type="PANTHER" id="PTHR43591:SF24">
    <property type="entry name" value="2-METHOXY-6-POLYPRENYL-1,4-BENZOQUINOL METHYLASE, MITOCHONDRIAL"/>
    <property type="match status" value="1"/>
</dbReference>
<dbReference type="UniPathway" id="UPA00079">
    <property type="reaction ID" value="UER00169"/>
</dbReference>
<sequence length="230" mass="26340">MKADIKKKEKVKRIFDTISPKYDFLNHFLSAGTDYYWRRKAIELSAMNGESILLDMACGTGDFAITARKKGVQTIFGGDLSLNMLSHFKDKSEWINGRLVQCTAEELPFKENTFTNITVAFGVRNFYDIQKGFDSFKRVLKEGGKVTILEFRLPANKFIRSIYLFYFNKILPALGRIISRDPEAYRYLPESVGEFDQKIDLVKLLKNSGFDNVVKYSLTLGLVQVVIAQK</sequence>
<dbReference type="AlphaFoldDB" id="I6ZTC1"/>
<name>I6ZTC1_MELRP</name>
<dbReference type="EC" id="2.1.1.163" evidence="5"/>
<dbReference type="GO" id="GO:0043770">
    <property type="term" value="F:demethylmenaquinone methyltransferase activity"/>
    <property type="evidence" value="ECO:0007669"/>
    <property type="project" value="UniProtKB-UniRule"/>
</dbReference>
<comment type="similarity">
    <text evidence="5">Belongs to the class I-like SAM-binding methyltransferase superfamily. MenG/UbiE family.</text>
</comment>
<keyword evidence="7" id="KW-1185">Reference proteome</keyword>
<dbReference type="PANTHER" id="PTHR43591">
    <property type="entry name" value="METHYLTRANSFERASE"/>
    <property type="match status" value="1"/>
</dbReference>
<evidence type="ECO:0000256" key="1">
    <source>
        <dbReference type="ARBA" id="ARBA00022428"/>
    </source>
</evidence>
<comment type="catalytic activity">
    <reaction evidence="5">
        <text>a 2-demethylmenaquinol + S-adenosyl-L-methionine = a menaquinol + S-adenosyl-L-homocysteine + H(+)</text>
        <dbReference type="Rhea" id="RHEA:42640"/>
        <dbReference type="Rhea" id="RHEA-COMP:9539"/>
        <dbReference type="Rhea" id="RHEA-COMP:9563"/>
        <dbReference type="ChEBI" id="CHEBI:15378"/>
        <dbReference type="ChEBI" id="CHEBI:18151"/>
        <dbReference type="ChEBI" id="CHEBI:55437"/>
        <dbReference type="ChEBI" id="CHEBI:57856"/>
        <dbReference type="ChEBI" id="CHEBI:59789"/>
        <dbReference type="EC" id="2.1.1.163"/>
    </reaction>
</comment>
<dbReference type="PROSITE" id="PS01183">
    <property type="entry name" value="UBIE_1"/>
    <property type="match status" value="1"/>
</dbReference>
<dbReference type="eggNOG" id="COG2226">
    <property type="taxonomic scope" value="Bacteria"/>
</dbReference>
<feature type="binding site" evidence="5">
    <location>
        <position position="60"/>
    </location>
    <ligand>
        <name>S-adenosyl-L-methionine</name>
        <dbReference type="ChEBI" id="CHEBI:59789"/>
    </ligand>
</feature>
<gene>
    <name evidence="5" type="primary">menG</name>
    <name evidence="6" type="ordered locus">MROS_2064</name>
</gene>
<dbReference type="KEGG" id="mro:MROS_2064"/>
<dbReference type="InterPro" id="IPR029063">
    <property type="entry name" value="SAM-dependent_MTases_sf"/>
</dbReference>
<evidence type="ECO:0000256" key="5">
    <source>
        <dbReference type="HAMAP-Rule" id="MF_01813"/>
    </source>
</evidence>